<dbReference type="GO" id="GO:0008233">
    <property type="term" value="F:peptidase activity"/>
    <property type="evidence" value="ECO:0007669"/>
    <property type="project" value="UniProtKB-KW"/>
</dbReference>
<evidence type="ECO:0000313" key="5">
    <source>
        <dbReference type="EMBL" id="MBF6636807.1"/>
    </source>
</evidence>
<sequence>MFTPELLSPAGTLKNMRYAFAYGADAVYAGQPRYSLRVRNNEFTHQNLALGINEAHALGKKFYVVVNIAPHNAKLKTFLRDLQPVIEMGPDALIMSDPGLIMMVRDAFPDMDIHLSVQANAVNWATVKFWQQMGLSRVILSRELSLEEIAEIRQQVPEMELEVFVHGALCMAYSGRCLLSGYINKRDPNQGTCTNACRWEYKVQEGKEDALGNIVHQHDPIAVKQVETDAPTLGLGQPTDRVFMLEEALRPGEYMSAFEDEHGTYIMNSKDLRAIEHVSSLTTMGVHSLKIEGRTKSFYYCARTAQVYRRAIDDAVAGKPFDPNLLTTLEGLAHRGYTEGFLRRHVHQAQQNYDYGFSVSDRQQFAGEFTGVRGSGKNSGWAEVDVKNRFSVGDSIEIMTPEGNVSFFIEQMQNKKGEPIDVAPGNGHFVYLPIPKEIPLAFAILLRNLINSNTRNAQS</sequence>
<comment type="similarity">
    <text evidence="3">Belongs to the peptidase U32 family.</text>
</comment>
<dbReference type="InterPro" id="IPR001539">
    <property type="entry name" value="Peptidase_U32"/>
</dbReference>
<reference evidence="5" key="4">
    <citation type="submission" date="2022-09" db="EMBL/GenBank/DDBJ databases">
        <title>Rouxiella aceris sp. nov., isolated from tree sap and emended description of the genus Rhouxiella.</title>
        <authorList>
            <person name="Kim I.S."/>
        </authorList>
    </citation>
    <scope>NUCLEOTIDE SEQUENCE</scope>
    <source>
        <strain evidence="5">SAP-2</strain>
    </source>
</reference>
<dbReference type="InterPro" id="IPR051454">
    <property type="entry name" value="RNA/ubiquinone_mod_enzymes"/>
</dbReference>
<reference evidence="6 7" key="2">
    <citation type="journal article" date="2017" name="Int. J. Syst. Evol. Microbiol.">
        <title>Rouxiella badensis sp. nov. and Rouxiella silvae sp. nov. isolated from peat bog soil in Germany and emendation of the genus description.</title>
        <authorList>
            <person name="Le Fleche-Mateos A."/>
            <person name="Kugler J.H."/>
            <person name="Hansen S.H."/>
            <person name="Syldatk C."/>
            <person name="Hausmann R."/>
            <person name="Lomprez F."/>
            <person name="Vandenbogaert M."/>
            <person name="Manuguerra J.C."/>
            <person name="Grimont P.A."/>
        </authorList>
    </citation>
    <scope>NUCLEOTIDE SEQUENCE [LARGE SCALE GENOMIC DNA]</scope>
    <source>
        <strain evidence="6 7">213</strain>
    </source>
</reference>
<proteinExistence type="inferred from homology"/>
<keyword evidence="1" id="KW-0645">Protease</keyword>
<comment type="caution">
    <text evidence="5">The sequence shown here is derived from an EMBL/GenBank/DDBJ whole genome shotgun (WGS) entry which is preliminary data.</text>
</comment>
<feature type="domain" description="Peptidase family U32 C-terminal" evidence="4">
    <location>
        <begin position="362"/>
        <end position="447"/>
    </location>
</feature>
<keyword evidence="7" id="KW-1185">Reference proteome</keyword>
<dbReference type="PROSITE" id="PS01276">
    <property type="entry name" value="PEPTIDASE_U32"/>
    <property type="match status" value="1"/>
</dbReference>
<reference evidence="5" key="3">
    <citation type="submission" date="2020-11" db="EMBL/GenBank/DDBJ databases">
        <authorList>
            <person name="Lee S.D."/>
        </authorList>
    </citation>
    <scope>NUCLEOTIDE SEQUENCE</scope>
    <source>
        <strain evidence="5">SAP-2</strain>
    </source>
</reference>
<name>A0AA41BWA4_9GAMM</name>
<protein>
    <submittedName>
        <fullName evidence="6">U32 family peptidase</fullName>
    </submittedName>
    <submittedName>
        <fullName evidence="5">tRNA 5-hydroxyuridine modification protein YegQ</fullName>
    </submittedName>
</protein>
<evidence type="ECO:0000256" key="3">
    <source>
        <dbReference type="ARBA" id="ARBA00038374"/>
    </source>
</evidence>
<dbReference type="Proteomes" id="UP000192722">
    <property type="component" value="Unassembled WGS sequence"/>
</dbReference>
<keyword evidence="2" id="KW-0378">Hydrolase</keyword>
<dbReference type="InterPro" id="IPR032525">
    <property type="entry name" value="Peptidase_U32_C"/>
</dbReference>
<dbReference type="EMBL" id="JADMKS010000003">
    <property type="protein sequence ID" value="MBF6636807.1"/>
    <property type="molecule type" value="Genomic_DNA"/>
</dbReference>
<dbReference type="Gene3D" id="2.40.30.10">
    <property type="entry name" value="Translation factors"/>
    <property type="match status" value="1"/>
</dbReference>
<dbReference type="GO" id="GO:0006508">
    <property type="term" value="P:proteolysis"/>
    <property type="evidence" value="ECO:0007669"/>
    <property type="project" value="UniProtKB-KW"/>
</dbReference>
<dbReference type="GO" id="GO:0005829">
    <property type="term" value="C:cytosol"/>
    <property type="evidence" value="ECO:0007669"/>
    <property type="project" value="TreeGrafter"/>
</dbReference>
<evidence type="ECO:0000256" key="1">
    <source>
        <dbReference type="ARBA" id="ARBA00022670"/>
    </source>
</evidence>
<evidence type="ECO:0000313" key="7">
    <source>
        <dbReference type="Proteomes" id="UP000192722"/>
    </source>
</evidence>
<dbReference type="AlphaFoldDB" id="A0AA41BWA4"/>
<dbReference type="Pfam" id="PF16325">
    <property type="entry name" value="Peptidase_U32_C"/>
    <property type="match status" value="1"/>
</dbReference>
<dbReference type="Pfam" id="PF01136">
    <property type="entry name" value="Peptidase_U32"/>
    <property type="match status" value="1"/>
</dbReference>
<dbReference type="NCBIfam" id="NF011996">
    <property type="entry name" value="PRK15452.1"/>
    <property type="match status" value="1"/>
</dbReference>
<evidence type="ECO:0000256" key="2">
    <source>
        <dbReference type="ARBA" id="ARBA00022801"/>
    </source>
</evidence>
<dbReference type="Proteomes" id="UP000705283">
    <property type="component" value="Unassembled WGS sequence"/>
</dbReference>
<evidence type="ECO:0000313" key="8">
    <source>
        <dbReference type="Proteomes" id="UP000705283"/>
    </source>
</evidence>
<organism evidence="5 8">
    <name type="scientific">Rouxiella silvae</name>
    <dbReference type="NCBI Taxonomy" id="1646373"/>
    <lineage>
        <taxon>Bacteria</taxon>
        <taxon>Pseudomonadati</taxon>
        <taxon>Pseudomonadota</taxon>
        <taxon>Gammaproteobacteria</taxon>
        <taxon>Enterobacterales</taxon>
        <taxon>Yersiniaceae</taxon>
        <taxon>Rouxiella</taxon>
    </lineage>
</organism>
<evidence type="ECO:0000259" key="4">
    <source>
        <dbReference type="Pfam" id="PF16325"/>
    </source>
</evidence>
<evidence type="ECO:0000313" key="6">
    <source>
        <dbReference type="EMBL" id="ORJ19620.1"/>
    </source>
</evidence>
<reference evidence="6" key="1">
    <citation type="submission" date="2016-12" db="EMBL/GenBank/DDBJ databases">
        <authorList>
            <person name="Le Fleche-Mateos A."/>
        </authorList>
    </citation>
    <scope>NUCLEOTIDE SEQUENCE</scope>
    <source>
        <strain evidence="6">213</strain>
    </source>
</reference>
<gene>
    <name evidence="6" type="ORF">BS639_19085</name>
    <name evidence="5" type="ORF">ITX54_09100</name>
</gene>
<dbReference type="PANTHER" id="PTHR30217">
    <property type="entry name" value="PEPTIDASE U32 FAMILY"/>
    <property type="match status" value="1"/>
</dbReference>
<accession>A0AA41BWA4</accession>
<dbReference type="EMBL" id="MRWD01000053">
    <property type="protein sequence ID" value="ORJ19620.1"/>
    <property type="molecule type" value="Genomic_DNA"/>
</dbReference>
<dbReference type="PANTHER" id="PTHR30217:SF6">
    <property type="entry name" value="TRNA HYDROXYLATION PROTEIN P"/>
    <property type="match status" value="1"/>
</dbReference>
<dbReference type="RefSeq" id="WP_084984057.1">
    <property type="nucleotide sequence ID" value="NZ_CBCSCF010000022.1"/>
</dbReference>